<dbReference type="AlphaFoldDB" id="A0A9X1W375"/>
<organism evidence="1 2">
    <name type="scientific">Variovorax terrae</name>
    <dbReference type="NCBI Taxonomy" id="2923278"/>
    <lineage>
        <taxon>Bacteria</taxon>
        <taxon>Pseudomonadati</taxon>
        <taxon>Pseudomonadota</taxon>
        <taxon>Betaproteobacteria</taxon>
        <taxon>Burkholderiales</taxon>
        <taxon>Comamonadaceae</taxon>
        <taxon>Variovorax</taxon>
    </lineage>
</organism>
<comment type="caution">
    <text evidence="1">The sequence shown here is derived from an EMBL/GenBank/DDBJ whole genome shotgun (WGS) entry which is preliminary data.</text>
</comment>
<accession>A0A9X1W375</accession>
<proteinExistence type="predicted"/>
<gene>
    <name evidence="1" type="ORF">MMF98_17790</name>
</gene>
<keyword evidence="2" id="KW-1185">Reference proteome</keyword>
<protein>
    <submittedName>
        <fullName evidence="1">Uncharacterized protein</fullName>
    </submittedName>
</protein>
<name>A0A9X1W375_9BURK</name>
<evidence type="ECO:0000313" key="2">
    <source>
        <dbReference type="Proteomes" id="UP001139447"/>
    </source>
</evidence>
<evidence type="ECO:0000313" key="1">
    <source>
        <dbReference type="EMBL" id="MCJ0765068.1"/>
    </source>
</evidence>
<dbReference type="EMBL" id="JALGBI010000002">
    <property type="protein sequence ID" value="MCJ0765068.1"/>
    <property type="molecule type" value="Genomic_DNA"/>
</dbReference>
<dbReference type="RefSeq" id="WP_243308116.1">
    <property type="nucleotide sequence ID" value="NZ_JALGBI010000002.1"/>
</dbReference>
<sequence>MAHHTRNSRGSARYRFLNARRQILAWSGGGLLFLGLTGCAANWTSIYRNQTVTDAPGARQAIVTMDAKQRAVHSVQYGTGAEATIKLCAEQAPDIFSVISASANASASATATAEQKNLSASLAQAIAESGGAIERSQTVNLLAMSLYRSCERQLNNMISDEEMTLQAARDQRMLVSVLAIEQLTNMIRPQLNRTSAFSGGSAGGAAAKFADQLTAARDDVKATETAEGNAKKAYDAVLDKAKPAEGKEKDCTAIADTGDQKDCQDKKLDWNAKKKKADDARKFYDSLAAQGPALNAAATAATATSTTPVQVSATLSDVAIQTIASTVSQLASLGVTIDYQGEMCVHKNASATKPLTSCPGATSSEDLLNVQPSKGTQQPAIFIYPQVAKASQRAALDTLLRAKHSEILNSATIYLTEAIPDYRGVNVLRYFRPDDKASCSTTATALGGILKMPLQCIFVRGYENRVKPGQMEIWLGPDAIVPS</sequence>
<dbReference type="Proteomes" id="UP001139447">
    <property type="component" value="Unassembled WGS sequence"/>
</dbReference>
<reference evidence="1" key="1">
    <citation type="submission" date="2022-03" db="EMBL/GenBank/DDBJ databases">
        <authorList>
            <person name="Woo C.Y."/>
        </authorList>
    </citation>
    <scope>NUCLEOTIDE SEQUENCE</scope>
    <source>
        <strain evidence="1">CYS-02</strain>
    </source>
</reference>